<feature type="signal peptide" evidence="1">
    <location>
        <begin position="1"/>
        <end position="20"/>
    </location>
</feature>
<organism evidence="2 3">
    <name type="scientific">Olleya sediminilitoris</name>
    <dbReference type="NCBI Taxonomy" id="2795739"/>
    <lineage>
        <taxon>Bacteria</taxon>
        <taxon>Pseudomonadati</taxon>
        <taxon>Bacteroidota</taxon>
        <taxon>Flavobacteriia</taxon>
        <taxon>Flavobacteriales</taxon>
        <taxon>Flavobacteriaceae</taxon>
    </lineage>
</organism>
<dbReference type="Proteomes" id="UP000605013">
    <property type="component" value="Unassembled WGS sequence"/>
</dbReference>
<gene>
    <name evidence="2" type="ORF">JAO71_13050</name>
</gene>
<reference evidence="2 3" key="1">
    <citation type="submission" date="2020-12" db="EMBL/GenBank/DDBJ databases">
        <title>Olleya sediminilitoris sp. nov., isolated from a tidal flat.</title>
        <authorList>
            <person name="Park S."/>
            <person name="Yoon J.-H."/>
        </authorList>
    </citation>
    <scope>NUCLEOTIDE SEQUENCE [LARGE SCALE GENOMIC DNA]</scope>
    <source>
        <strain evidence="2 3">YSTF-M6</strain>
    </source>
</reference>
<evidence type="ECO:0000313" key="3">
    <source>
        <dbReference type="Proteomes" id="UP000605013"/>
    </source>
</evidence>
<dbReference type="RefSeq" id="WP_203001231.1">
    <property type="nucleotide sequence ID" value="NZ_JAEMEF010000013.1"/>
</dbReference>
<sequence>MNFKQLITLLFLSLVIFNCSDDNSDNTDNNEVAFTGNFFPLHLDNSWTYLVTDLNNNTNETTVNTDLLMVESESNTGYNLTVNQGDLANGIMSGILTSGELSLTETTLTSNGSIQLPIEGFDFEIEIDNALLYNTSAENETELSSQSGTFTQDIEGYPVTINYTLSSQQLQNLESYVVNTIDYQTVTSAKIALNLSASITVTQFGISQSLPIVDSQEVLSIVSHYAKDIGLIQAEANISFSLNATILALLQQSGMDLSTLPTSLSATNTQILTDFNITE</sequence>
<accession>A0ABS1WNM3</accession>
<comment type="caution">
    <text evidence="2">The sequence shown here is derived from an EMBL/GenBank/DDBJ whole genome shotgun (WGS) entry which is preliminary data.</text>
</comment>
<name>A0ABS1WNM3_9FLAO</name>
<evidence type="ECO:0000313" key="2">
    <source>
        <dbReference type="EMBL" id="MBL7560729.1"/>
    </source>
</evidence>
<keyword evidence="1" id="KW-0732">Signal</keyword>
<keyword evidence="3" id="KW-1185">Reference proteome</keyword>
<evidence type="ECO:0000256" key="1">
    <source>
        <dbReference type="SAM" id="SignalP"/>
    </source>
</evidence>
<protein>
    <submittedName>
        <fullName evidence="2">Uncharacterized protein</fullName>
    </submittedName>
</protein>
<feature type="chain" id="PRO_5047014699" evidence="1">
    <location>
        <begin position="21"/>
        <end position="279"/>
    </location>
</feature>
<proteinExistence type="predicted"/>
<dbReference type="EMBL" id="JAEMEF010000013">
    <property type="protein sequence ID" value="MBL7560729.1"/>
    <property type="molecule type" value="Genomic_DNA"/>
</dbReference>